<comment type="caution">
    <text evidence="2">The sequence shown here is derived from an EMBL/GenBank/DDBJ whole genome shotgun (WGS) entry which is preliminary data.</text>
</comment>
<evidence type="ECO:0000313" key="3">
    <source>
        <dbReference type="Proteomes" id="UP000265520"/>
    </source>
</evidence>
<sequence length="41" mass="4212">TPWPKNVGVKTQINHHSLPDPSAAPNTAGAKPFPAALVPPS</sequence>
<dbReference type="EMBL" id="LXQA011159727">
    <property type="protein sequence ID" value="MCI87186.1"/>
    <property type="molecule type" value="Genomic_DNA"/>
</dbReference>
<name>A0A392VFM0_9FABA</name>
<evidence type="ECO:0000256" key="1">
    <source>
        <dbReference type="SAM" id="MobiDB-lite"/>
    </source>
</evidence>
<feature type="region of interest" description="Disordered" evidence="1">
    <location>
        <begin position="1"/>
        <end position="41"/>
    </location>
</feature>
<dbReference type="Proteomes" id="UP000265520">
    <property type="component" value="Unassembled WGS sequence"/>
</dbReference>
<dbReference type="AlphaFoldDB" id="A0A392VFM0"/>
<organism evidence="2 3">
    <name type="scientific">Trifolium medium</name>
    <dbReference type="NCBI Taxonomy" id="97028"/>
    <lineage>
        <taxon>Eukaryota</taxon>
        <taxon>Viridiplantae</taxon>
        <taxon>Streptophyta</taxon>
        <taxon>Embryophyta</taxon>
        <taxon>Tracheophyta</taxon>
        <taxon>Spermatophyta</taxon>
        <taxon>Magnoliopsida</taxon>
        <taxon>eudicotyledons</taxon>
        <taxon>Gunneridae</taxon>
        <taxon>Pentapetalae</taxon>
        <taxon>rosids</taxon>
        <taxon>fabids</taxon>
        <taxon>Fabales</taxon>
        <taxon>Fabaceae</taxon>
        <taxon>Papilionoideae</taxon>
        <taxon>50 kb inversion clade</taxon>
        <taxon>NPAAA clade</taxon>
        <taxon>Hologalegina</taxon>
        <taxon>IRL clade</taxon>
        <taxon>Trifolieae</taxon>
        <taxon>Trifolium</taxon>
    </lineage>
</organism>
<keyword evidence="3" id="KW-1185">Reference proteome</keyword>
<evidence type="ECO:0000313" key="2">
    <source>
        <dbReference type="EMBL" id="MCI87186.1"/>
    </source>
</evidence>
<feature type="non-terminal residue" evidence="2">
    <location>
        <position position="1"/>
    </location>
</feature>
<proteinExistence type="predicted"/>
<protein>
    <submittedName>
        <fullName evidence="2">Uncharacterized protein</fullName>
    </submittedName>
</protein>
<accession>A0A392VFM0</accession>
<reference evidence="2 3" key="1">
    <citation type="journal article" date="2018" name="Front. Plant Sci.">
        <title>Red Clover (Trifolium pratense) and Zigzag Clover (T. medium) - A Picture of Genomic Similarities and Differences.</title>
        <authorList>
            <person name="Dluhosova J."/>
            <person name="Istvanek J."/>
            <person name="Nedelnik J."/>
            <person name="Repkova J."/>
        </authorList>
    </citation>
    <scope>NUCLEOTIDE SEQUENCE [LARGE SCALE GENOMIC DNA]</scope>
    <source>
        <strain evidence="3">cv. 10/8</strain>
        <tissue evidence="2">Leaf</tissue>
    </source>
</reference>